<sequence>MKKRFLLPLALIALTGCVSTVKTVVTAPFKVAGKAVDWTTTSQEEADRNRGRADRKAEKREKKERRAREKEQRREDRSL</sequence>
<accession>A0A494TLA1</accession>
<evidence type="ECO:0000313" key="4">
    <source>
        <dbReference type="Proteomes" id="UP000276254"/>
    </source>
</evidence>
<evidence type="ECO:0000256" key="1">
    <source>
        <dbReference type="SAM" id="MobiDB-lite"/>
    </source>
</evidence>
<feature type="region of interest" description="Disordered" evidence="1">
    <location>
        <begin position="36"/>
        <end position="79"/>
    </location>
</feature>
<dbReference type="Proteomes" id="UP000276254">
    <property type="component" value="Chromosome"/>
</dbReference>
<evidence type="ECO:0000256" key="2">
    <source>
        <dbReference type="SAM" id="SignalP"/>
    </source>
</evidence>
<gene>
    <name evidence="3" type="ORF">D3Y57_06500</name>
</gene>
<proteinExistence type="predicted"/>
<name>A0A494TLA1_SPHPE</name>
<evidence type="ECO:0000313" key="3">
    <source>
        <dbReference type="EMBL" id="AYJ87803.1"/>
    </source>
</evidence>
<protein>
    <recommendedName>
        <fullName evidence="5">Lipoprotein</fullName>
    </recommendedName>
</protein>
<keyword evidence="4" id="KW-1185">Reference proteome</keyword>
<reference evidence="3 4" key="1">
    <citation type="submission" date="2018-09" db="EMBL/GenBank/DDBJ databases">
        <title>Sphingomonas peninsula sp. nov., isolated from fildes peninsula, Antarctic soil.</title>
        <authorList>
            <person name="Yingchao G."/>
        </authorList>
    </citation>
    <scope>NUCLEOTIDE SEQUENCE [LARGE SCALE GENOMIC DNA]</scope>
    <source>
        <strain evidence="3 4">YZ-8</strain>
    </source>
</reference>
<feature type="chain" id="PRO_5019797689" description="Lipoprotein" evidence="2">
    <location>
        <begin position="21"/>
        <end position="79"/>
    </location>
</feature>
<evidence type="ECO:0008006" key="5">
    <source>
        <dbReference type="Google" id="ProtNLM"/>
    </source>
</evidence>
<organism evidence="3 4">
    <name type="scientific">Sphingomonas paeninsulae</name>
    <dbReference type="NCBI Taxonomy" id="2319844"/>
    <lineage>
        <taxon>Bacteria</taxon>
        <taxon>Pseudomonadati</taxon>
        <taxon>Pseudomonadota</taxon>
        <taxon>Alphaproteobacteria</taxon>
        <taxon>Sphingomonadales</taxon>
        <taxon>Sphingomonadaceae</taxon>
        <taxon>Sphingomonas</taxon>
    </lineage>
</organism>
<dbReference type="AlphaFoldDB" id="A0A494TLA1"/>
<feature type="compositionally biased region" description="Basic and acidic residues" evidence="1">
    <location>
        <begin position="45"/>
        <end position="79"/>
    </location>
</feature>
<feature type="signal peptide" evidence="2">
    <location>
        <begin position="1"/>
        <end position="20"/>
    </location>
</feature>
<keyword evidence="2" id="KW-0732">Signal</keyword>
<dbReference type="EMBL" id="CP032829">
    <property type="protein sequence ID" value="AYJ87803.1"/>
    <property type="molecule type" value="Genomic_DNA"/>
</dbReference>
<dbReference type="RefSeq" id="WP_121155548.1">
    <property type="nucleotide sequence ID" value="NZ_CP032829.1"/>
</dbReference>
<dbReference type="PROSITE" id="PS51257">
    <property type="entry name" value="PROKAR_LIPOPROTEIN"/>
    <property type="match status" value="1"/>
</dbReference>
<dbReference type="KEGG" id="spha:D3Y57_06500"/>
<dbReference type="OrthoDB" id="7428913at2"/>